<reference evidence="2 3" key="1">
    <citation type="submission" date="2024-03" db="EMBL/GenBank/DDBJ databases">
        <title>Human intestinal bacterial collection.</title>
        <authorList>
            <person name="Pauvert C."/>
            <person name="Hitch T.C.A."/>
            <person name="Clavel T."/>
        </authorList>
    </citation>
    <scope>NUCLEOTIDE SEQUENCE [LARGE SCALE GENOMIC DNA]</scope>
    <source>
        <strain evidence="2 3">CLA-AP-H34</strain>
    </source>
</reference>
<evidence type="ECO:0000256" key="1">
    <source>
        <dbReference type="SAM" id="Phobius"/>
    </source>
</evidence>
<dbReference type="RefSeq" id="WP_349139902.1">
    <property type="nucleotide sequence ID" value="NZ_JBBMFT010000003.1"/>
</dbReference>
<keyword evidence="3" id="KW-1185">Reference proteome</keyword>
<dbReference type="EMBL" id="JBBMFT010000003">
    <property type="protein sequence ID" value="MEQ2456305.1"/>
    <property type="molecule type" value="Genomic_DNA"/>
</dbReference>
<organism evidence="2 3">
    <name type="scientific">Flavonifractor hominis</name>
    <dbReference type="NCBI Taxonomy" id="3133178"/>
    <lineage>
        <taxon>Bacteria</taxon>
        <taxon>Bacillati</taxon>
        <taxon>Bacillota</taxon>
        <taxon>Clostridia</taxon>
        <taxon>Eubacteriales</taxon>
        <taxon>Oscillospiraceae</taxon>
        <taxon>Flavonifractor</taxon>
    </lineage>
</organism>
<dbReference type="Proteomes" id="UP001440599">
    <property type="component" value="Unassembled WGS sequence"/>
</dbReference>
<keyword evidence="1" id="KW-1133">Transmembrane helix</keyword>
<name>A0ABV1ENY5_9FIRM</name>
<sequence length="82" mass="8879">MAAASFSDSLVMASDSVFPVASYFFPLYRAVFGYIVFYTSSDKIKGQMAHQNLCPFAPFGAPTPNGGMNCNILLRIAFIAGR</sequence>
<proteinExistence type="predicted"/>
<evidence type="ECO:0000313" key="2">
    <source>
        <dbReference type="EMBL" id="MEQ2456305.1"/>
    </source>
</evidence>
<keyword evidence="1" id="KW-0472">Membrane</keyword>
<keyword evidence="1" id="KW-0812">Transmembrane</keyword>
<gene>
    <name evidence="2" type="ORF">WMO45_07200</name>
</gene>
<comment type="caution">
    <text evidence="2">The sequence shown here is derived from an EMBL/GenBank/DDBJ whole genome shotgun (WGS) entry which is preliminary data.</text>
</comment>
<feature type="transmembrane region" description="Helical" evidence="1">
    <location>
        <begin position="20"/>
        <end position="38"/>
    </location>
</feature>
<accession>A0ABV1ENY5</accession>
<protein>
    <submittedName>
        <fullName evidence="2">Uncharacterized protein</fullName>
    </submittedName>
</protein>
<evidence type="ECO:0000313" key="3">
    <source>
        <dbReference type="Proteomes" id="UP001440599"/>
    </source>
</evidence>